<dbReference type="RefSeq" id="WP_135566592.1">
    <property type="nucleotide sequence ID" value="NZ_CP048875.1"/>
</dbReference>
<accession>A0A6C1BZ57</accession>
<dbReference type="PROSITE" id="PS51257">
    <property type="entry name" value="PROKAR_LIPOPROTEIN"/>
    <property type="match status" value="1"/>
</dbReference>
<proteinExistence type="predicted"/>
<comment type="caution">
    <text evidence="3">The sequence shown here is derived from an EMBL/GenBank/DDBJ whole genome shotgun (WGS) entry which is preliminary data.</text>
</comment>
<keyword evidence="2" id="KW-0732">Signal</keyword>
<reference evidence="3 4" key="1">
    <citation type="submission" date="2018-10" db="EMBL/GenBank/DDBJ databases">
        <title>Isolation of pseudouridimycin from Streptomyces albus DSM 40763.</title>
        <authorList>
            <person name="Rosenqvist P."/>
            <person name="Metsae-Ketelae M."/>
            <person name="Virta P."/>
        </authorList>
    </citation>
    <scope>NUCLEOTIDE SEQUENCE [LARGE SCALE GENOMIC DNA]</scope>
    <source>
        <strain evidence="3 4">DSM 40763</strain>
    </source>
</reference>
<evidence type="ECO:0000256" key="1">
    <source>
        <dbReference type="SAM" id="MobiDB-lite"/>
    </source>
</evidence>
<evidence type="ECO:0000313" key="3">
    <source>
        <dbReference type="EMBL" id="TGG89626.1"/>
    </source>
</evidence>
<sequence length="219" mass="23842">MNKQASTAMWTAAAVTAALLLGACGGGDGDSKDEIKGADRGDAKSSPSAAPKEGTDTSPPERPQYELAKDAENVFEDAKTGDPKKDAILADNQRRINLIDRIVTTGKDVDDLKLYAKGSAFISASNYIKTYAEDNYSWAGTVRHYDQHVEVLGSKDAKVTFCVDDSKANDKNLKTGKVEHYESSDKGYTLKEVRLVRSEKGIWQASSEEVKRGAKRCEK</sequence>
<dbReference type="EMBL" id="RCIY01000002">
    <property type="protein sequence ID" value="TGG89626.1"/>
    <property type="molecule type" value="Genomic_DNA"/>
</dbReference>
<protein>
    <submittedName>
        <fullName evidence="3">Uncharacterized protein</fullName>
    </submittedName>
</protein>
<gene>
    <name evidence="3" type="ORF">D8771_01645</name>
</gene>
<dbReference type="AlphaFoldDB" id="A0A6C1BZ57"/>
<dbReference type="Proteomes" id="UP000298111">
    <property type="component" value="Unassembled WGS sequence"/>
</dbReference>
<name>A0A6C1BZ57_9ACTN</name>
<feature type="chain" id="PRO_5043478799" evidence="2">
    <location>
        <begin position="18"/>
        <end position="219"/>
    </location>
</feature>
<feature type="signal peptide" evidence="2">
    <location>
        <begin position="1"/>
        <end position="17"/>
    </location>
</feature>
<evidence type="ECO:0000256" key="2">
    <source>
        <dbReference type="SAM" id="SignalP"/>
    </source>
</evidence>
<organism evidence="3 4">
    <name type="scientific">Streptomyces albus</name>
    <dbReference type="NCBI Taxonomy" id="1888"/>
    <lineage>
        <taxon>Bacteria</taxon>
        <taxon>Bacillati</taxon>
        <taxon>Actinomycetota</taxon>
        <taxon>Actinomycetes</taxon>
        <taxon>Kitasatosporales</taxon>
        <taxon>Streptomycetaceae</taxon>
        <taxon>Streptomyces</taxon>
    </lineage>
</organism>
<evidence type="ECO:0000313" key="4">
    <source>
        <dbReference type="Proteomes" id="UP000298111"/>
    </source>
</evidence>
<dbReference type="GeneID" id="75184279"/>
<feature type="region of interest" description="Disordered" evidence="1">
    <location>
        <begin position="30"/>
        <end position="63"/>
    </location>
</feature>
<feature type="compositionally biased region" description="Basic and acidic residues" evidence="1">
    <location>
        <begin position="30"/>
        <end position="43"/>
    </location>
</feature>